<reference evidence="1" key="1">
    <citation type="submission" date="2020-06" db="EMBL/GenBank/DDBJ databases">
        <title>Draft genome of Bugula neritina, a colonial animal packing powerful symbionts and potential medicines.</title>
        <authorList>
            <person name="Rayko M."/>
        </authorList>
    </citation>
    <scope>NUCLEOTIDE SEQUENCE [LARGE SCALE GENOMIC DNA]</scope>
    <source>
        <strain evidence="1">Kwan_BN1</strain>
    </source>
</reference>
<keyword evidence="2" id="KW-1185">Reference proteome</keyword>
<proteinExistence type="predicted"/>
<gene>
    <name evidence="1" type="ORF">EB796_021095</name>
</gene>
<sequence length="71" mass="8423">MLDLDADRRITAPEALRHPYLAQYHDESDEPEAEPFDDSFEHVEKTVADWRREYTLLCHPIDGVTLRCLFY</sequence>
<organism evidence="1 2">
    <name type="scientific">Bugula neritina</name>
    <name type="common">Brown bryozoan</name>
    <name type="synonym">Sertularia neritina</name>
    <dbReference type="NCBI Taxonomy" id="10212"/>
    <lineage>
        <taxon>Eukaryota</taxon>
        <taxon>Metazoa</taxon>
        <taxon>Spiralia</taxon>
        <taxon>Lophotrochozoa</taxon>
        <taxon>Bryozoa</taxon>
        <taxon>Gymnolaemata</taxon>
        <taxon>Cheilostomatida</taxon>
        <taxon>Flustrina</taxon>
        <taxon>Buguloidea</taxon>
        <taxon>Bugulidae</taxon>
        <taxon>Bugula</taxon>
    </lineage>
</organism>
<protein>
    <submittedName>
        <fullName evidence="1">MAPK14</fullName>
    </submittedName>
</protein>
<dbReference type="SUPFAM" id="SSF56112">
    <property type="entry name" value="Protein kinase-like (PK-like)"/>
    <property type="match status" value="1"/>
</dbReference>
<evidence type="ECO:0000313" key="2">
    <source>
        <dbReference type="Proteomes" id="UP000593567"/>
    </source>
</evidence>
<dbReference type="EMBL" id="VXIV02003159">
    <property type="protein sequence ID" value="KAF6020571.1"/>
    <property type="molecule type" value="Genomic_DNA"/>
</dbReference>
<evidence type="ECO:0000313" key="1">
    <source>
        <dbReference type="EMBL" id="KAF6020571.1"/>
    </source>
</evidence>
<dbReference type="OrthoDB" id="192887at2759"/>
<dbReference type="Proteomes" id="UP000593567">
    <property type="component" value="Unassembled WGS sequence"/>
</dbReference>
<dbReference type="InterPro" id="IPR011009">
    <property type="entry name" value="Kinase-like_dom_sf"/>
</dbReference>
<accession>A0A7J7J4H6</accession>
<dbReference type="Gene3D" id="3.30.200.20">
    <property type="entry name" value="Phosphorylase Kinase, domain 1"/>
    <property type="match status" value="1"/>
</dbReference>
<dbReference type="Gene3D" id="1.10.510.10">
    <property type="entry name" value="Transferase(Phosphotransferase) domain 1"/>
    <property type="match status" value="1"/>
</dbReference>
<name>A0A7J7J4H6_BUGNE</name>
<comment type="caution">
    <text evidence="1">The sequence shown here is derived from an EMBL/GenBank/DDBJ whole genome shotgun (WGS) entry which is preliminary data.</text>
</comment>
<dbReference type="AlphaFoldDB" id="A0A7J7J4H6"/>